<dbReference type="Proteomes" id="UP000297540">
    <property type="component" value="Unassembled WGS sequence"/>
</dbReference>
<protein>
    <submittedName>
        <fullName evidence="1">6-bladed beta-propeller</fullName>
    </submittedName>
</protein>
<accession>A0A4Y8SC13</accession>
<keyword evidence="2" id="KW-1185">Reference proteome</keyword>
<organism evidence="1 2">
    <name type="scientific">Mucilaginibacter psychrotolerans</name>
    <dbReference type="NCBI Taxonomy" id="1524096"/>
    <lineage>
        <taxon>Bacteria</taxon>
        <taxon>Pseudomonadati</taxon>
        <taxon>Bacteroidota</taxon>
        <taxon>Sphingobacteriia</taxon>
        <taxon>Sphingobacteriales</taxon>
        <taxon>Sphingobacteriaceae</taxon>
        <taxon>Mucilaginibacter</taxon>
    </lineage>
</organism>
<evidence type="ECO:0000313" key="2">
    <source>
        <dbReference type="Proteomes" id="UP000297540"/>
    </source>
</evidence>
<dbReference type="Pfam" id="PF17170">
    <property type="entry name" value="DUF5128"/>
    <property type="match status" value="1"/>
</dbReference>
<reference evidence="1 2" key="1">
    <citation type="journal article" date="2017" name="Int. J. Syst. Evol. Microbiol.">
        <title>Mucilaginibacterpsychrotolerans sp. nov., isolated from peatlands.</title>
        <authorList>
            <person name="Deng Y."/>
            <person name="Shen L."/>
            <person name="Xu B."/>
            <person name="Liu Y."/>
            <person name="Gu Z."/>
            <person name="Liu H."/>
            <person name="Zhou Y."/>
        </authorList>
    </citation>
    <scope>NUCLEOTIDE SEQUENCE [LARGE SCALE GENOMIC DNA]</scope>
    <source>
        <strain evidence="1 2">NH7-4</strain>
    </source>
</reference>
<evidence type="ECO:0000313" key="1">
    <source>
        <dbReference type="EMBL" id="TFF36130.1"/>
    </source>
</evidence>
<dbReference type="AlphaFoldDB" id="A0A4Y8SC13"/>
<gene>
    <name evidence="1" type="ORF">E2R66_16425</name>
</gene>
<dbReference type="SUPFAM" id="SSF63829">
    <property type="entry name" value="Calcium-dependent phosphotriesterase"/>
    <property type="match status" value="1"/>
</dbReference>
<dbReference type="InterPro" id="IPR011042">
    <property type="entry name" value="6-blade_b-propeller_TolB-like"/>
</dbReference>
<sequence length="406" mass="47275">MYKHLIFNSNRKRLLLKNYRHIIYAVLTIACLSSCKREKPKGKYSDITDGKNNTTQVKLSEVAKSSEYVKLTAPDSILLTDDLNVDFYDKFLLVWDRATQRAFLFDRLGKYLKTISRQGKGPGEYVYLSGVKVDQQKNLAFILDAAQQKVIKIDLTTESFQEIKIKIKPIDMYLLGDGRILLFTPSSGRKLILNSHIYIIDYNGKVLGEQNLPDVVDEQDYISRAQVYSFHNKQHIWQTTTDDIFELDAQDKLKTVDLLWDDKMMPYDGRNNKELKKKYIKQYLLLRSVFESDNYYMINAIYKQTRRNLLYNKKTKKCMNVTFKDRLLDVGLINDIDGGMPFWPTGQGSETVFYSIVNPIKFQEVVSNSYTQAFPFKDAVSHKKMELLLKGLKEDDNPIIQIVYMK</sequence>
<dbReference type="Gene3D" id="2.120.10.30">
    <property type="entry name" value="TolB, C-terminal domain"/>
    <property type="match status" value="1"/>
</dbReference>
<comment type="caution">
    <text evidence="1">The sequence shown here is derived from an EMBL/GenBank/DDBJ whole genome shotgun (WGS) entry which is preliminary data.</text>
</comment>
<dbReference type="PROSITE" id="PS51257">
    <property type="entry name" value="PROKAR_LIPOPROTEIN"/>
    <property type="match status" value="1"/>
</dbReference>
<dbReference type="EMBL" id="SOZE01000017">
    <property type="protein sequence ID" value="TFF36130.1"/>
    <property type="molecule type" value="Genomic_DNA"/>
</dbReference>
<name>A0A4Y8SC13_9SPHI</name>
<proteinExistence type="predicted"/>